<dbReference type="GO" id="GO:0009307">
    <property type="term" value="P:DNA restriction-modification system"/>
    <property type="evidence" value="ECO:0007669"/>
    <property type="project" value="InterPro"/>
</dbReference>
<reference evidence="2" key="1">
    <citation type="journal article" date="2014" name="Int. J. Syst. Evol. Microbiol.">
        <title>Complete genome sequence of Corynebacterium casei LMG S-19264T (=DSM 44701T), isolated from a smear-ripened cheese.</title>
        <authorList>
            <consortium name="US DOE Joint Genome Institute (JGI-PGF)"/>
            <person name="Walter F."/>
            <person name="Albersmeier A."/>
            <person name="Kalinowski J."/>
            <person name="Ruckert C."/>
        </authorList>
    </citation>
    <scope>NUCLEOTIDE SEQUENCE</scope>
    <source>
        <strain evidence="2">CGMCC 4.7110</strain>
    </source>
</reference>
<dbReference type="InterPro" id="IPR011335">
    <property type="entry name" value="Restrct_endonuc-II-like"/>
</dbReference>
<dbReference type="SUPFAM" id="SSF52980">
    <property type="entry name" value="Restriction endonuclease-like"/>
    <property type="match status" value="1"/>
</dbReference>
<evidence type="ECO:0000313" key="3">
    <source>
        <dbReference type="Proteomes" id="UP000653411"/>
    </source>
</evidence>
<organism evidence="2 3">
    <name type="scientific">Streptomyces fuscichromogenes</name>
    <dbReference type="NCBI Taxonomy" id="1324013"/>
    <lineage>
        <taxon>Bacteria</taxon>
        <taxon>Bacillati</taxon>
        <taxon>Actinomycetota</taxon>
        <taxon>Actinomycetes</taxon>
        <taxon>Kitasatosporales</taxon>
        <taxon>Streptomycetaceae</taxon>
        <taxon>Streptomyces</taxon>
    </lineage>
</organism>
<dbReference type="EMBL" id="BMML01000009">
    <property type="protein sequence ID" value="GGN16337.1"/>
    <property type="molecule type" value="Genomic_DNA"/>
</dbReference>
<comment type="caution">
    <text evidence="2">The sequence shown here is derived from an EMBL/GenBank/DDBJ whole genome shotgun (WGS) entry which is preliminary data.</text>
</comment>
<proteinExistence type="predicted"/>
<dbReference type="GO" id="GO:0004519">
    <property type="term" value="F:endonuclease activity"/>
    <property type="evidence" value="ECO:0007669"/>
    <property type="project" value="InterPro"/>
</dbReference>
<gene>
    <name evidence="2" type="ORF">GCM10011578_044760</name>
</gene>
<keyword evidence="3" id="KW-1185">Reference proteome</keyword>
<dbReference type="AlphaFoldDB" id="A0A917XEK8"/>
<sequence length="313" mass="34807">MTVKSVEFEQLTAKIVGELEKTAQVTWNDHIIGKRSGIRRQIDVSIRRFDPDFLGVLDAKDYKRPATIERIDALTGVMGDVEANYGALVCSGGFAKSIHRYARACGISLLNIHDAQSLNWSLELKIPIIWTELTPLVRVVGVAAFEVGDSFITDDPRGLQVTTDGGVTIANPLSTFERYWNRSDADRRIDVPHMLTFNQQVEAFVVDVGGSPRLRPVGRYGIEYVVESHTWLGKFEPDECRGVVDYLDGQAFIASHLPESAIPVRRDDSWESIEDPSKFALKPQGTIVVCQQPVLLSDAKVEALDVKFLGPHD</sequence>
<evidence type="ECO:0000259" key="1">
    <source>
        <dbReference type="Pfam" id="PF04471"/>
    </source>
</evidence>
<reference evidence="2" key="2">
    <citation type="submission" date="2020-09" db="EMBL/GenBank/DDBJ databases">
        <authorList>
            <person name="Sun Q."/>
            <person name="Zhou Y."/>
        </authorList>
    </citation>
    <scope>NUCLEOTIDE SEQUENCE</scope>
    <source>
        <strain evidence="2">CGMCC 4.7110</strain>
    </source>
</reference>
<dbReference type="InterPro" id="IPR007560">
    <property type="entry name" value="Restrct_endonuc_IV_Mrr"/>
</dbReference>
<accession>A0A917XEK8</accession>
<feature type="domain" description="Restriction endonuclease type IV Mrr" evidence="1">
    <location>
        <begin position="7"/>
        <end position="113"/>
    </location>
</feature>
<evidence type="ECO:0000313" key="2">
    <source>
        <dbReference type="EMBL" id="GGN16337.1"/>
    </source>
</evidence>
<protein>
    <recommendedName>
        <fullName evidence="1">Restriction endonuclease type IV Mrr domain-containing protein</fullName>
    </recommendedName>
</protein>
<dbReference type="Pfam" id="PF04471">
    <property type="entry name" value="Mrr_cat"/>
    <property type="match status" value="1"/>
</dbReference>
<dbReference type="GO" id="GO:0003677">
    <property type="term" value="F:DNA binding"/>
    <property type="evidence" value="ECO:0007669"/>
    <property type="project" value="InterPro"/>
</dbReference>
<dbReference type="Proteomes" id="UP000653411">
    <property type="component" value="Unassembled WGS sequence"/>
</dbReference>
<name>A0A917XEK8_9ACTN</name>
<dbReference type="RefSeq" id="WP_189264536.1">
    <property type="nucleotide sequence ID" value="NZ_BMML01000009.1"/>
</dbReference>